<dbReference type="InterPro" id="IPR004089">
    <property type="entry name" value="MCPsignal_dom"/>
</dbReference>
<dbReference type="RefSeq" id="WP_079440334.1">
    <property type="nucleotide sequence ID" value="NZ_MZGT01000034.1"/>
</dbReference>
<dbReference type="PANTHER" id="PTHR32089">
    <property type="entry name" value="METHYL-ACCEPTING CHEMOTAXIS PROTEIN MCPB"/>
    <property type="match status" value="1"/>
</dbReference>
<evidence type="ECO:0000313" key="6">
    <source>
        <dbReference type="Proteomes" id="UP000191056"/>
    </source>
</evidence>
<protein>
    <submittedName>
        <fullName evidence="4">Chemotaxis protein</fullName>
    </submittedName>
    <submittedName>
        <fullName evidence="5">Putative sensory transducer protein YfmS</fullName>
    </submittedName>
</protein>
<accession>A0A1V4ING6</accession>
<reference evidence="5 6" key="1">
    <citation type="submission" date="2017-03" db="EMBL/GenBank/DDBJ databases">
        <title>Genome sequence of Clostridium chromiireducens DSM 23318.</title>
        <authorList>
            <person name="Poehlein A."/>
            <person name="Daniel R."/>
        </authorList>
    </citation>
    <scope>NUCLEOTIDE SEQUENCE [LARGE SCALE GENOMIC DNA]</scope>
    <source>
        <strain evidence="5 6">DSM 23318</strain>
    </source>
</reference>
<evidence type="ECO:0000259" key="3">
    <source>
        <dbReference type="PROSITE" id="PS50111"/>
    </source>
</evidence>
<dbReference type="Gene3D" id="1.10.287.950">
    <property type="entry name" value="Methyl-accepting chemotaxis protein"/>
    <property type="match status" value="1"/>
</dbReference>
<gene>
    <name evidence="5" type="primary">yfmS_5</name>
    <name evidence="5" type="ORF">CLCHR_26950</name>
    <name evidence="4" type="ORF">GKZ28_01880</name>
</gene>
<dbReference type="OrthoDB" id="9807021at2"/>
<keyword evidence="1 2" id="KW-0807">Transducer</keyword>
<evidence type="ECO:0000313" key="4">
    <source>
        <dbReference type="EMBL" id="MVX62450.1"/>
    </source>
</evidence>
<evidence type="ECO:0000313" key="5">
    <source>
        <dbReference type="EMBL" id="OPJ61027.1"/>
    </source>
</evidence>
<dbReference type="GO" id="GO:0016020">
    <property type="term" value="C:membrane"/>
    <property type="evidence" value="ECO:0007669"/>
    <property type="project" value="InterPro"/>
</dbReference>
<dbReference type="PANTHER" id="PTHR32089:SF112">
    <property type="entry name" value="LYSOZYME-LIKE PROTEIN-RELATED"/>
    <property type="match status" value="1"/>
</dbReference>
<reference evidence="4" key="2">
    <citation type="submission" date="2019-12" db="EMBL/GenBank/DDBJ databases">
        <title>Microbes associate with the intestines of laboratory mice.</title>
        <authorList>
            <person name="Navarre W."/>
            <person name="Wong E."/>
        </authorList>
    </citation>
    <scope>NUCLEOTIDE SEQUENCE</scope>
    <source>
        <strain evidence="4">NM79_F5</strain>
    </source>
</reference>
<dbReference type="PROSITE" id="PS50111">
    <property type="entry name" value="CHEMOTAXIS_TRANSDUC_2"/>
    <property type="match status" value="1"/>
</dbReference>
<comment type="caution">
    <text evidence="5">The sequence shown here is derived from an EMBL/GenBank/DDBJ whole genome shotgun (WGS) entry which is preliminary data.</text>
</comment>
<dbReference type="SUPFAM" id="SSF103190">
    <property type="entry name" value="Sensory domain-like"/>
    <property type="match status" value="1"/>
</dbReference>
<evidence type="ECO:0000256" key="1">
    <source>
        <dbReference type="ARBA" id="ARBA00023224"/>
    </source>
</evidence>
<dbReference type="Proteomes" id="UP000656077">
    <property type="component" value="Unassembled WGS sequence"/>
</dbReference>
<dbReference type="EMBL" id="WSRQ01000002">
    <property type="protein sequence ID" value="MVX62450.1"/>
    <property type="molecule type" value="Genomic_DNA"/>
</dbReference>
<organism evidence="5 6">
    <name type="scientific">Clostridium chromiireducens</name>
    <dbReference type="NCBI Taxonomy" id="225345"/>
    <lineage>
        <taxon>Bacteria</taxon>
        <taxon>Bacillati</taxon>
        <taxon>Bacillota</taxon>
        <taxon>Clostridia</taxon>
        <taxon>Eubacteriales</taxon>
        <taxon>Clostridiaceae</taxon>
        <taxon>Clostridium</taxon>
    </lineage>
</organism>
<dbReference type="EMBL" id="MZGT01000034">
    <property type="protein sequence ID" value="OPJ61027.1"/>
    <property type="molecule type" value="Genomic_DNA"/>
</dbReference>
<name>A0A1V4ING6_9CLOT</name>
<dbReference type="SUPFAM" id="SSF58104">
    <property type="entry name" value="Methyl-accepting chemotaxis protein (MCP) signaling domain"/>
    <property type="match status" value="1"/>
</dbReference>
<proteinExistence type="predicted"/>
<dbReference type="SMART" id="SM00283">
    <property type="entry name" value="MA"/>
    <property type="match status" value="1"/>
</dbReference>
<sequence>MLKNNFGNDELNSIYNSIKYIEAFFDNDIEIMLTDREKVLYYKGSNEIDFKIKEGDVAGDFVKNAMKKGKPVVEVIPKEFLGVAFKSYMIPIKDDTDGIIGSIAIGKSLTKKNSVTDITDNLIQSVSQISTGINDISASFQELASMNSEILIKTNIANEMASNTDEIVGFIKGISSQTNLLGLNAAIEAARAGEHGKGFNVVAKEIRKLSNESHKSIGTIEMVIKDISDAIKKINEKVSNVDSVSDKQLTALEKITESIENLNSTAKLLGKLSEEL</sequence>
<dbReference type="Pfam" id="PF00015">
    <property type="entry name" value="MCPsignal"/>
    <property type="match status" value="1"/>
</dbReference>
<dbReference type="STRING" id="225345.CLCHR_26950"/>
<dbReference type="GO" id="GO:0007165">
    <property type="term" value="P:signal transduction"/>
    <property type="evidence" value="ECO:0007669"/>
    <property type="project" value="UniProtKB-KW"/>
</dbReference>
<keyword evidence="6" id="KW-1185">Reference proteome</keyword>
<dbReference type="Proteomes" id="UP000191056">
    <property type="component" value="Unassembled WGS sequence"/>
</dbReference>
<dbReference type="InterPro" id="IPR029151">
    <property type="entry name" value="Sensor-like_sf"/>
</dbReference>
<evidence type="ECO:0000256" key="2">
    <source>
        <dbReference type="PROSITE-ProRule" id="PRU00284"/>
    </source>
</evidence>
<dbReference type="AlphaFoldDB" id="A0A1V4ING6"/>
<feature type="domain" description="Methyl-accepting transducer" evidence="3">
    <location>
        <begin position="158"/>
        <end position="276"/>
    </location>
</feature>